<proteinExistence type="predicted"/>
<dbReference type="Gene3D" id="3.30.420.250">
    <property type="match status" value="1"/>
</dbReference>
<dbReference type="Proteomes" id="UP000305939">
    <property type="component" value="Unassembled WGS sequence"/>
</dbReference>
<evidence type="ECO:0000313" key="2">
    <source>
        <dbReference type="Proteomes" id="UP000305939"/>
    </source>
</evidence>
<protein>
    <submittedName>
        <fullName evidence="1">DUF3822 family protein</fullName>
    </submittedName>
</protein>
<organism evidence="1 2">
    <name type="scientific">Robertkochia marina</name>
    <dbReference type="NCBI Taxonomy" id="1227945"/>
    <lineage>
        <taxon>Bacteria</taxon>
        <taxon>Pseudomonadati</taxon>
        <taxon>Bacteroidota</taxon>
        <taxon>Flavobacteriia</taxon>
        <taxon>Flavobacteriales</taxon>
        <taxon>Flavobacteriaceae</taxon>
        <taxon>Robertkochia</taxon>
    </lineage>
</organism>
<dbReference type="EMBL" id="SSMC01000003">
    <property type="protein sequence ID" value="THD66678.1"/>
    <property type="molecule type" value="Genomic_DNA"/>
</dbReference>
<evidence type="ECO:0000313" key="1">
    <source>
        <dbReference type="EMBL" id="THD66678.1"/>
    </source>
</evidence>
<dbReference type="AlphaFoldDB" id="A0A4S3LYJ5"/>
<dbReference type="OrthoDB" id="658622at2"/>
<sequence length="276" mass="32049">MTLRKTNNILDKSLKELSIQVSLSGLSFCIHDTGREEIQFLENRPFHQAANAESLVDEVEQLLQHEEIADREFGEIRVVHDNELSSLVPKALFNESNLSDYLKYNVKILETDYITFDELKSHDIFNVYVPFTNVNNYIFDRFGSFEYKHASTILIETLLNQYQGGDSKRVFVHVGNSHFEIVVLSNNKLLLYNSFPFQTGEDFIYYLLFVFEQLDLNREEDELYLLGNITEEDNAYKLAYKYIRNVSIGHNFNSLKVAGTLGDLKKQENLVLLNSF</sequence>
<dbReference type="Pfam" id="PF12864">
    <property type="entry name" value="DUF3822"/>
    <property type="match status" value="1"/>
</dbReference>
<keyword evidence="2" id="KW-1185">Reference proteome</keyword>
<dbReference type="InterPro" id="IPR024213">
    <property type="entry name" value="DUF3822"/>
</dbReference>
<dbReference type="Gene3D" id="3.30.420.260">
    <property type="match status" value="1"/>
</dbReference>
<name>A0A4S3LYJ5_9FLAO</name>
<accession>A0A4S3LYJ5</accession>
<dbReference type="RefSeq" id="WP_136336748.1">
    <property type="nucleotide sequence ID" value="NZ_QXMP01000003.1"/>
</dbReference>
<dbReference type="CDD" id="cd24013">
    <property type="entry name" value="ASKHA_ATPase_BT3980-like"/>
    <property type="match status" value="1"/>
</dbReference>
<reference evidence="1 2" key="1">
    <citation type="submission" date="2019-04" db="EMBL/GenBank/DDBJ databases">
        <title>Draft genome sequence of Robertkochia marina CC-AMO-30D.</title>
        <authorList>
            <person name="Hameed A."/>
            <person name="Lin S.-Y."/>
            <person name="Shahina M."/>
            <person name="Lai W.-A."/>
            <person name="Young C.-C."/>
        </authorList>
    </citation>
    <scope>NUCLEOTIDE SEQUENCE [LARGE SCALE GENOMIC DNA]</scope>
    <source>
        <strain evidence="1 2">CC-AMO-30D</strain>
    </source>
</reference>
<comment type="caution">
    <text evidence="1">The sequence shown here is derived from an EMBL/GenBank/DDBJ whole genome shotgun (WGS) entry which is preliminary data.</text>
</comment>
<gene>
    <name evidence="1" type="ORF">E7Z59_12905</name>
</gene>